<dbReference type="RefSeq" id="WP_090870819.1">
    <property type="nucleotide sequence ID" value="NZ_FOHE01000013.1"/>
</dbReference>
<organism evidence="2 3">
    <name type="scientific">Oceanobacillus limi</name>
    <dbReference type="NCBI Taxonomy" id="930131"/>
    <lineage>
        <taxon>Bacteria</taxon>
        <taxon>Bacillati</taxon>
        <taxon>Bacillota</taxon>
        <taxon>Bacilli</taxon>
        <taxon>Bacillales</taxon>
        <taxon>Bacillaceae</taxon>
        <taxon>Oceanobacillus</taxon>
    </lineage>
</organism>
<sequence>MDRVEKAREELEEILSDQEYRVYYEDNRNFLEILWDNVTSWIGDLFSNWFSSLNPANGFASFVLFMIVIVVLVLVGMVLLLSIRSIRRKRALRDHQPLKVMNQMDWSVERHLLEARKQEEAKNYTLALRHMFLALLLNFHEGKWLVAKPWKTNWEYFDELQRKDKNRAEVFFQHAHLFDEVVYGKRPIGESEYVGYRKEVDQWIQGQSTDCVQKEG</sequence>
<dbReference type="STRING" id="930131.SAMN05216389_11323"/>
<dbReference type="Proteomes" id="UP000198618">
    <property type="component" value="Unassembled WGS sequence"/>
</dbReference>
<keyword evidence="1" id="KW-1133">Transmembrane helix</keyword>
<keyword evidence="3" id="KW-1185">Reference proteome</keyword>
<evidence type="ECO:0000256" key="1">
    <source>
        <dbReference type="SAM" id="Phobius"/>
    </source>
</evidence>
<accession>A0A1I0EZK9</accession>
<feature type="transmembrane region" description="Helical" evidence="1">
    <location>
        <begin position="59"/>
        <end position="83"/>
    </location>
</feature>
<protein>
    <submittedName>
        <fullName evidence="2">Uncharacterized protein</fullName>
    </submittedName>
</protein>
<gene>
    <name evidence="2" type="ORF">SAMN05216389_11323</name>
</gene>
<name>A0A1I0EZK9_9BACI</name>
<dbReference type="EMBL" id="FOHE01000013">
    <property type="protein sequence ID" value="SET50563.1"/>
    <property type="molecule type" value="Genomic_DNA"/>
</dbReference>
<dbReference type="AlphaFoldDB" id="A0A1I0EZK9"/>
<evidence type="ECO:0000313" key="3">
    <source>
        <dbReference type="Proteomes" id="UP000198618"/>
    </source>
</evidence>
<keyword evidence="1" id="KW-0472">Membrane</keyword>
<evidence type="ECO:0000313" key="2">
    <source>
        <dbReference type="EMBL" id="SET50563.1"/>
    </source>
</evidence>
<reference evidence="2 3" key="1">
    <citation type="submission" date="2016-10" db="EMBL/GenBank/DDBJ databases">
        <authorList>
            <person name="de Groot N.N."/>
        </authorList>
    </citation>
    <scope>NUCLEOTIDE SEQUENCE [LARGE SCALE GENOMIC DNA]</scope>
    <source>
        <strain evidence="2 3">IBRC-M 10780</strain>
    </source>
</reference>
<dbReference type="OrthoDB" id="2435598at2"/>
<proteinExistence type="predicted"/>
<keyword evidence="1" id="KW-0812">Transmembrane</keyword>